<organism evidence="1 2">
    <name type="scientific">Dendrothele bispora (strain CBS 962.96)</name>
    <dbReference type="NCBI Taxonomy" id="1314807"/>
    <lineage>
        <taxon>Eukaryota</taxon>
        <taxon>Fungi</taxon>
        <taxon>Dikarya</taxon>
        <taxon>Basidiomycota</taxon>
        <taxon>Agaricomycotina</taxon>
        <taxon>Agaricomycetes</taxon>
        <taxon>Agaricomycetidae</taxon>
        <taxon>Agaricales</taxon>
        <taxon>Agaricales incertae sedis</taxon>
        <taxon>Dendrothele</taxon>
    </lineage>
</organism>
<protein>
    <submittedName>
        <fullName evidence="1">Uncharacterized protein</fullName>
    </submittedName>
</protein>
<evidence type="ECO:0000313" key="1">
    <source>
        <dbReference type="EMBL" id="THU76942.1"/>
    </source>
</evidence>
<evidence type="ECO:0000313" key="2">
    <source>
        <dbReference type="Proteomes" id="UP000297245"/>
    </source>
</evidence>
<gene>
    <name evidence="1" type="ORF">K435DRAFT_812934</name>
</gene>
<keyword evidence="2" id="KW-1185">Reference proteome</keyword>
<dbReference type="EMBL" id="ML180641">
    <property type="protein sequence ID" value="THU76942.1"/>
    <property type="molecule type" value="Genomic_DNA"/>
</dbReference>
<name>A0A4S8KMX5_DENBC</name>
<sequence length="192" mass="22988">MTLAPILKYWMVLLKLPSHLCLKQDKPKLSKGQKRGEIRKFNKKRELWAKAHKKVKDWQFPPHLDMTDEYDAAPRTHDLFPAPPNWDQFIEKMEQPTYNENFSDQPLHWRLEIDSALDKSKWPRYGYEDFARMEQEDFDHDFKSWVKNGSASYYENAPRVSSNDIVQLQNPPLIQWMWIGTYVLKQLKHGLK</sequence>
<reference evidence="1 2" key="1">
    <citation type="journal article" date="2019" name="Nat. Ecol. Evol.">
        <title>Megaphylogeny resolves global patterns of mushroom evolution.</title>
        <authorList>
            <person name="Varga T."/>
            <person name="Krizsan K."/>
            <person name="Foldi C."/>
            <person name="Dima B."/>
            <person name="Sanchez-Garcia M."/>
            <person name="Sanchez-Ramirez S."/>
            <person name="Szollosi G.J."/>
            <person name="Szarkandi J.G."/>
            <person name="Papp V."/>
            <person name="Albert L."/>
            <person name="Andreopoulos W."/>
            <person name="Angelini C."/>
            <person name="Antonin V."/>
            <person name="Barry K.W."/>
            <person name="Bougher N.L."/>
            <person name="Buchanan P."/>
            <person name="Buyck B."/>
            <person name="Bense V."/>
            <person name="Catcheside P."/>
            <person name="Chovatia M."/>
            <person name="Cooper J."/>
            <person name="Damon W."/>
            <person name="Desjardin D."/>
            <person name="Finy P."/>
            <person name="Geml J."/>
            <person name="Haridas S."/>
            <person name="Hughes K."/>
            <person name="Justo A."/>
            <person name="Karasinski D."/>
            <person name="Kautmanova I."/>
            <person name="Kiss B."/>
            <person name="Kocsube S."/>
            <person name="Kotiranta H."/>
            <person name="LaButti K.M."/>
            <person name="Lechner B.E."/>
            <person name="Liimatainen K."/>
            <person name="Lipzen A."/>
            <person name="Lukacs Z."/>
            <person name="Mihaltcheva S."/>
            <person name="Morgado L.N."/>
            <person name="Niskanen T."/>
            <person name="Noordeloos M.E."/>
            <person name="Ohm R.A."/>
            <person name="Ortiz-Santana B."/>
            <person name="Ovrebo C."/>
            <person name="Racz N."/>
            <person name="Riley R."/>
            <person name="Savchenko A."/>
            <person name="Shiryaev A."/>
            <person name="Soop K."/>
            <person name="Spirin V."/>
            <person name="Szebenyi C."/>
            <person name="Tomsovsky M."/>
            <person name="Tulloss R.E."/>
            <person name="Uehling J."/>
            <person name="Grigoriev I.V."/>
            <person name="Vagvolgyi C."/>
            <person name="Papp T."/>
            <person name="Martin F.M."/>
            <person name="Miettinen O."/>
            <person name="Hibbett D.S."/>
            <person name="Nagy L.G."/>
        </authorList>
    </citation>
    <scope>NUCLEOTIDE SEQUENCE [LARGE SCALE GENOMIC DNA]</scope>
    <source>
        <strain evidence="1 2">CBS 962.96</strain>
    </source>
</reference>
<dbReference type="Proteomes" id="UP000297245">
    <property type="component" value="Unassembled WGS sequence"/>
</dbReference>
<dbReference type="AlphaFoldDB" id="A0A4S8KMX5"/>
<accession>A0A4S8KMX5</accession>
<proteinExistence type="predicted"/>